<reference evidence="2" key="1">
    <citation type="submission" date="2019-08" db="EMBL/GenBank/DDBJ databases">
        <authorList>
            <person name="Kucharzyk K."/>
            <person name="Murdoch R.W."/>
            <person name="Higgins S."/>
            <person name="Loffler F."/>
        </authorList>
    </citation>
    <scope>NUCLEOTIDE SEQUENCE</scope>
</reference>
<dbReference type="AlphaFoldDB" id="A0A645FIN0"/>
<dbReference type="Gene3D" id="3.40.109.10">
    <property type="entry name" value="NADH Oxidase"/>
    <property type="match status" value="1"/>
</dbReference>
<gene>
    <name evidence="2" type="ORF">SDC9_161136</name>
</gene>
<dbReference type="GO" id="GO:0016491">
    <property type="term" value="F:oxidoreductase activity"/>
    <property type="evidence" value="ECO:0007669"/>
    <property type="project" value="InterPro"/>
</dbReference>
<dbReference type="InterPro" id="IPR000415">
    <property type="entry name" value="Nitroreductase-like"/>
</dbReference>
<evidence type="ECO:0000259" key="1">
    <source>
        <dbReference type="Pfam" id="PF00881"/>
    </source>
</evidence>
<proteinExistence type="predicted"/>
<dbReference type="SUPFAM" id="SSF55469">
    <property type="entry name" value="FMN-dependent nitroreductase-like"/>
    <property type="match status" value="1"/>
</dbReference>
<dbReference type="InterPro" id="IPR052544">
    <property type="entry name" value="Bacteriocin_Proc_Enz"/>
</dbReference>
<dbReference type="PANTHER" id="PTHR43745">
    <property type="entry name" value="NITROREDUCTASE MJ1384-RELATED"/>
    <property type="match status" value="1"/>
</dbReference>
<evidence type="ECO:0000313" key="2">
    <source>
        <dbReference type="EMBL" id="MPN13810.1"/>
    </source>
</evidence>
<dbReference type="PANTHER" id="PTHR43745:SF2">
    <property type="entry name" value="NITROREDUCTASE MJ1384-RELATED"/>
    <property type="match status" value="1"/>
</dbReference>
<organism evidence="2">
    <name type="scientific">bioreactor metagenome</name>
    <dbReference type="NCBI Taxonomy" id="1076179"/>
    <lineage>
        <taxon>unclassified sequences</taxon>
        <taxon>metagenomes</taxon>
        <taxon>ecological metagenomes</taxon>
    </lineage>
</organism>
<protein>
    <recommendedName>
        <fullName evidence="1">Nitroreductase domain-containing protein</fullName>
    </recommendedName>
</protein>
<dbReference type="Pfam" id="PF00881">
    <property type="entry name" value="Nitroreductase"/>
    <property type="match status" value="1"/>
</dbReference>
<dbReference type="EMBL" id="VSSQ01060365">
    <property type="protein sequence ID" value="MPN13810.1"/>
    <property type="molecule type" value="Genomic_DNA"/>
</dbReference>
<dbReference type="CDD" id="cd02142">
    <property type="entry name" value="McbC_SagB-like_oxidoreductase"/>
    <property type="match status" value="1"/>
</dbReference>
<feature type="domain" description="Nitroreductase" evidence="1">
    <location>
        <begin position="40"/>
        <end position="206"/>
    </location>
</feature>
<sequence length="206" mass="23237">MKAINVFIVLVTNVFFLSSFDVVKLKAPDTSGGKPLMVVLKNRKTDRVFQEKALSEKHLSELMWVAYGVNRENGKRTVPSARALYPLQVYAVKADGIYLYNPQKHILEPVKAGDYRKFCGTQDFVEKAPLNLIYIADYRKLTNMNDQQRAVYAGLDAAHCCQNVYLYCASEGMKVVERASVKGNELLKAIGLDENYHFVIAQTVGY</sequence>
<dbReference type="InterPro" id="IPR029479">
    <property type="entry name" value="Nitroreductase"/>
</dbReference>
<accession>A0A645FIN0</accession>
<comment type="caution">
    <text evidence="2">The sequence shown here is derived from an EMBL/GenBank/DDBJ whole genome shotgun (WGS) entry which is preliminary data.</text>
</comment>
<name>A0A645FIN0_9ZZZZ</name>